<dbReference type="InterPro" id="IPR003594">
    <property type="entry name" value="HATPase_dom"/>
</dbReference>
<dbReference type="CDD" id="cd00082">
    <property type="entry name" value="HisKA"/>
    <property type="match status" value="1"/>
</dbReference>
<dbReference type="PANTHER" id="PTHR45528:SF12">
    <property type="entry name" value="SENSOR HISTIDINE KINASE ARSS"/>
    <property type="match status" value="1"/>
</dbReference>
<evidence type="ECO:0000256" key="10">
    <source>
        <dbReference type="ARBA" id="ARBA00023012"/>
    </source>
</evidence>
<feature type="domain" description="HAMP" evidence="14">
    <location>
        <begin position="198"/>
        <end position="252"/>
    </location>
</feature>
<dbReference type="AlphaFoldDB" id="A0A6A0BAZ8"/>
<keyword evidence="11 12" id="KW-0472">Membrane</keyword>
<keyword evidence="10" id="KW-0902">Two-component regulatory system</keyword>
<dbReference type="Pfam" id="PF00512">
    <property type="entry name" value="HisKA"/>
    <property type="match status" value="1"/>
</dbReference>
<evidence type="ECO:0000256" key="6">
    <source>
        <dbReference type="ARBA" id="ARBA00022679"/>
    </source>
</evidence>
<dbReference type="Pfam" id="PF18719">
    <property type="entry name" value="ArlS_N"/>
    <property type="match status" value="1"/>
</dbReference>
<evidence type="ECO:0000256" key="9">
    <source>
        <dbReference type="ARBA" id="ARBA00022989"/>
    </source>
</evidence>
<evidence type="ECO:0000256" key="1">
    <source>
        <dbReference type="ARBA" id="ARBA00000085"/>
    </source>
</evidence>
<organism evidence="15 16">
    <name type="scientific">Pseudolactococcus hodotermopsidis</name>
    <dbReference type="NCBI Taxonomy" id="2709157"/>
    <lineage>
        <taxon>Bacteria</taxon>
        <taxon>Bacillati</taxon>
        <taxon>Bacillota</taxon>
        <taxon>Bacilli</taxon>
        <taxon>Lactobacillales</taxon>
        <taxon>Streptococcaceae</taxon>
        <taxon>Pseudolactococcus</taxon>
    </lineage>
</organism>
<dbReference type="InterPro" id="IPR003660">
    <property type="entry name" value="HAMP_dom"/>
</dbReference>
<comment type="catalytic activity">
    <reaction evidence="1">
        <text>ATP + protein L-histidine = ADP + protein N-phospho-L-histidine.</text>
        <dbReference type="EC" id="2.7.13.3"/>
    </reaction>
</comment>
<dbReference type="InterPro" id="IPR003661">
    <property type="entry name" value="HisK_dim/P_dom"/>
</dbReference>
<dbReference type="SMART" id="SM00388">
    <property type="entry name" value="HisKA"/>
    <property type="match status" value="1"/>
</dbReference>
<feature type="transmembrane region" description="Helical" evidence="12">
    <location>
        <begin position="6"/>
        <end position="26"/>
    </location>
</feature>
<dbReference type="SUPFAM" id="SSF55874">
    <property type="entry name" value="ATPase domain of HSP90 chaperone/DNA topoisomerase II/histidine kinase"/>
    <property type="match status" value="1"/>
</dbReference>
<evidence type="ECO:0000256" key="11">
    <source>
        <dbReference type="ARBA" id="ARBA00023136"/>
    </source>
</evidence>
<dbReference type="Gene3D" id="3.30.565.10">
    <property type="entry name" value="Histidine kinase-like ATPase, C-terminal domain"/>
    <property type="match status" value="1"/>
</dbReference>
<dbReference type="InterPro" id="IPR036097">
    <property type="entry name" value="HisK_dim/P_sf"/>
</dbReference>
<keyword evidence="16" id="KW-1185">Reference proteome</keyword>
<sequence>MVKWSFANMLFCFLVFTVFVTISYRLSAYLFLKEEKDNLVMVVNTVADNLSDSTEELTSINIHRYLNYKEPNVLVPWYDNDGNEIKSAEGIGIPGIFRRIFQIYDVSGNMIFTTKMASLPLSDERSVKPKLMMFGGEMGYIVTREIKSKKTGQIVGYLQSFNELKYFYSVRNRLLTLLIMLEILALVFATIIGYLMSNHFLKPLAKLHAAMSKTTTLPSDEFEKVDIDSGDEVEELADVYNDMMSQTQDYINGQKRFVSDVSHELRTPLAVLEGHINLLRRWGKDDPQQLVESLDASYQEVKKMSSMIRDMLAISHLQHSEDYKFEKTDLVASVEELVEDFRMLNQTFRIEFESFFVGYKAYAQIYKNHYEQALTILLDNAVKYAGDNEKYIKVTLKSDEKNIITTVSDHGLGINAEDLPHVFERFFRADKARNREIGGTGLGLSIILTIAKIYDGSVSVTSEVGKGSEFSFSVPKAT</sequence>
<dbReference type="GO" id="GO:0000155">
    <property type="term" value="F:phosphorelay sensor kinase activity"/>
    <property type="evidence" value="ECO:0007669"/>
    <property type="project" value="InterPro"/>
</dbReference>
<evidence type="ECO:0000256" key="12">
    <source>
        <dbReference type="SAM" id="Phobius"/>
    </source>
</evidence>
<keyword evidence="6" id="KW-0808">Transferase</keyword>
<evidence type="ECO:0000256" key="2">
    <source>
        <dbReference type="ARBA" id="ARBA00004141"/>
    </source>
</evidence>
<dbReference type="InterPro" id="IPR041610">
    <property type="entry name" value="ArlS_N"/>
</dbReference>
<keyword evidence="7 12" id="KW-0812">Transmembrane</keyword>
<dbReference type="PROSITE" id="PS50885">
    <property type="entry name" value="HAMP"/>
    <property type="match status" value="1"/>
</dbReference>
<protein>
    <recommendedName>
        <fullName evidence="4">Signal transduction histidine-protein kinase ArlS</fullName>
        <ecNumber evidence="3">2.7.13.3</ecNumber>
    </recommendedName>
</protein>
<name>A0A6A0BAZ8_9LACT</name>
<comment type="caution">
    <text evidence="15">The sequence shown here is derived from an EMBL/GenBank/DDBJ whole genome shotgun (WGS) entry which is preliminary data.</text>
</comment>
<evidence type="ECO:0000259" key="13">
    <source>
        <dbReference type="PROSITE" id="PS50109"/>
    </source>
</evidence>
<dbReference type="SUPFAM" id="SSF47384">
    <property type="entry name" value="Homodimeric domain of signal transducing histidine kinase"/>
    <property type="match status" value="1"/>
</dbReference>
<dbReference type="FunFam" id="3.30.565.10:FF:000006">
    <property type="entry name" value="Sensor histidine kinase WalK"/>
    <property type="match status" value="1"/>
</dbReference>
<proteinExistence type="predicted"/>
<dbReference type="Gene3D" id="6.10.340.10">
    <property type="match status" value="1"/>
</dbReference>
<feature type="domain" description="Histidine kinase" evidence="13">
    <location>
        <begin position="260"/>
        <end position="478"/>
    </location>
</feature>
<dbReference type="Proteomes" id="UP000480303">
    <property type="component" value="Unassembled WGS sequence"/>
</dbReference>
<dbReference type="Gene3D" id="1.10.287.130">
    <property type="match status" value="1"/>
</dbReference>
<dbReference type="FunFam" id="1.10.287.130:FF:000001">
    <property type="entry name" value="Two-component sensor histidine kinase"/>
    <property type="match status" value="1"/>
</dbReference>
<dbReference type="GO" id="GO:0016020">
    <property type="term" value="C:membrane"/>
    <property type="evidence" value="ECO:0007669"/>
    <property type="project" value="UniProtKB-SubCell"/>
</dbReference>
<keyword evidence="9 12" id="KW-1133">Transmembrane helix</keyword>
<dbReference type="InterPro" id="IPR036890">
    <property type="entry name" value="HATPase_C_sf"/>
</dbReference>
<evidence type="ECO:0000256" key="4">
    <source>
        <dbReference type="ARBA" id="ARBA00015735"/>
    </source>
</evidence>
<feature type="transmembrane region" description="Helical" evidence="12">
    <location>
        <begin position="174"/>
        <end position="196"/>
    </location>
</feature>
<dbReference type="PRINTS" id="PR00344">
    <property type="entry name" value="BCTRLSENSOR"/>
</dbReference>
<dbReference type="EMBL" id="BLLI01000030">
    <property type="protein sequence ID" value="GFH42590.1"/>
    <property type="molecule type" value="Genomic_DNA"/>
</dbReference>
<gene>
    <name evidence="15" type="primary">kinA</name>
    <name evidence="15" type="ORF">Hs30E_11410</name>
</gene>
<evidence type="ECO:0000256" key="7">
    <source>
        <dbReference type="ARBA" id="ARBA00022692"/>
    </source>
</evidence>
<keyword evidence="5" id="KW-0597">Phosphoprotein</keyword>
<keyword evidence="8 15" id="KW-0418">Kinase</keyword>
<dbReference type="SMART" id="SM00304">
    <property type="entry name" value="HAMP"/>
    <property type="match status" value="1"/>
</dbReference>
<evidence type="ECO:0000259" key="14">
    <source>
        <dbReference type="PROSITE" id="PS50885"/>
    </source>
</evidence>
<evidence type="ECO:0000313" key="15">
    <source>
        <dbReference type="EMBL" id="GFH42590.1"/>
    </source>
</evidence>
<dbReference type="InterPro" id="IPR005467">
    <property type="entry name" value="His_kinase_dom"/>
</dbReference>
<dbReference type="PANTHER" id="PTHR45528">
    <property type="entry name" value="SENSOR HISTIDINE KINASE CPXA"/>
    <property type="match status" value="1"/>
</dbReference>
<evidence type="ECO:0000256" key="3">
    <source>
        <dbReference type="ARBA" id="ARBA00012438"/>
    </source>
</evidence>
<evidence type="ECO:0000256" key="5">
    <source>
        <dbReference type="ARBA" id="ARBA00022553"/>
    </source>
</evidence>
<accession>A0A6A0BAZ8</accession>
<evidence type="ECO:0000313" key="16">
    <source>
        <dbReference type="Proteomes" id="UP000480303"/>
    </source>
</evidence>
<evidence type="ECO:0000256" key="8">
    <source>
        <dbReference type="ARBA" id="ARBA00022777"/>
    </source>
</evidence>
<dbReference type="InterPro" id="IPR004358">
    <property type="entry name" value="Sig_transdc_His_kin-like_C"/>
</dbReference>
<dbReference type="Pfam" id="PF02518">
    <property type="entry name" value="HATPase_c"/>
    <property type="match status" value="1"/>
</dbReference>
<reference evidence="15 16" key="1">
    <citation type="submission" date="2020-02" db="EMBL/GenBank/DDBJ databases">
        <title>Draft genome sequence of Lactococcus sp. Hs30E4-3.</title>
        <authorList>
            <person name="Noda S."/>
            <person name="Yuki M."/>
            <person name="Ohkuma M."/>
        </authorList>
    </citation>
    <scope>NUCLEOTIDE SEQUENCE [LARGE SCALE GENOMIC DNA]</scope>
    <source>
        <strain evidence="15 16">Hs30E4-3</strain>
    </source>
</reference>
<comment type="subcellular location">
    <subcellularLocation>
        <location evidence="2">Membrane</location>
        <topology evidence="2">Multi-pass membrane protein</topology>
    </subcellularLocation>
</comment>
<dbReference type="EC" id="2.7.13.3" evidence="3"/>
<dbReference type="CDD" id="cd06225">
    <property type="entry name" value="HAMP"/>
    <property type="match status" value="1"/>
</dbReference>
<dbReference type="InterPro" id="IPR050398">
    <property type="entry name" value="HssS/ArlS-like"/>
</dbReference>
<dbReference type="PROSITE" id="PS50109">
    <property type="entry name" value="HIS_KIN"/>
    <property type="match status" value="1"/>
</dbReference>
<dbReference type="SMART" id="SM00387">
    <property type="entry name" value="HATPase_c"/>
    <property type="match status" value="1"/>
</dbReference>